<dbReference type="EMBL" id="JACXVP010000010">
    <property type="protein sequence ID" value="KAG5582827.1"/>
    <property type="molecule type" value="Genomic_DNA"/>
</dbReference>
<dbReference type="Proteomes" id="UP000824120">
    <property type="component" value="Chromosome 10"/>
</dbReference>
<name>A0A9J5X3W6_SOLCO</name>
<evidence type="ECO:0000313" key="2">
    <source>
        <dbReference type="Proteomes" id="UP000824120"/>
    </source>
</evidence>
<sequence length="123" mass="14195">MDEAKPQLPVDVQFAMEDNFQCCDINVAFLLVMTARDDDIVALARLSQNMLRVVHSEEYQWANQRPIGIGHGRASTGPALMKKKNIIHVIRIFDRHHQSWKTYLTREIGMITPLMVWSSDLMK</sequence>
<keyword evidence="2" id="KW-1185">Reference proteome</keyword>
<evidence type="ECO:0000313" key="1">
    <source>
        <dbReference type="EMBL" id="KAG5582827.1"/>
    </source>
</evidence>
<protein>
    <submittedName>
        <fullName evidence="1">Uncharacterized protein</fullName>
    </submittedName>
</protein>
<accession>A0A9J5X3W6</accession>
<dbReference type="AlphaFoldDB" id="A0A9J5X3W6"/>
<reference evidence="1 2" key="1">
    <citation type="submission" date="2020-09" db="EMBL/GenBank/DDBJ databases">
        <title>De no assembly of potato wild relative species, Solanum commersonii.</title>
        <authorList>
            <person name="Cho K."/>
        </authorList>
    </citation>
    <scope>NUCLEOTIDE SEQUENCE [LARGE SCALE GENOMIC DNA]</scope>
    <source>
        <strain evidence="1">LZ3.2</strain>
        <tissue evidence="1">Leaf</tissue>
    </source>
</reference>
<proteinExistence type="predicted"/>
<gene>
    <name evidence="1" type="ORF">H5410_053454</name>
</gene>
<comment type="caution">
    <text evidence="1">The sequence shown here is derived from an EMBL/GenBank/DDBJ whole genome shotgun (WGS) entry which is preliminary data.</text>
</comment>
<organism evidence="1 2">
    <name type="scientific">Solanum commersonii</name>
    <name type="common">Commerson's wild potato</name>
    <name type="synonym">Commerson's nightshade</name>
    <dbReference type="NCBI Taxonomy" id="4109"/>
    <lineage>
        <taxon>Eukaryota</taxon>
        <taxon>Viridiplantae</taxon>
        <taxon>Streptophyta</taxon>
        <taxon>Embryophyta</taxon>
        <taxon>Tracheophyta</taxon>
        <taxon>Spermatophyta</taxon>
        <taxon>Magnoliopsida</taxon>
        <taxon>eudicotyledons</taxon>
        <taxon>Gunneridae</taxon>
        <taxon>Pentapetalae</taxon>
        <taxon>asterids</taxon>
        <taxon>lamiids</taxon>
        <taxon>Solanales</taxon>
        <taxon>Solanaceae</taxon>
        <taxon>Solanoideae</taxon>
        <taxon>Solaneae</taxon>
        <taxon>Solanum</taxon>
    </lineage>
</organism>